<sequence>MTDLTTKTAQSLHEKWCEQMREKGWHGPDKDIENCTDKNYIDGMGAYHCQCDKFSPHLTAWDDLFESRRQEYLATAKAVLPEIVGEILDDAEKAVCADCRKGIRRKDSLHLRQSTVHKELRGYMVYCKGTSIRQLRVRRLEELE</sequence>
<name>A0A0F8XAZ3_9ZZZZ</name>
<protein>
    <submittedName>
        <fullName evidence="1">Uncharacterized protein</fullName>
    </submittedName>
</protein>
<proteinExistence type="predicted"/>
<dbReference type="Gene3D" id="6.20.350.10">
    <property type="match status" value="1"/>
</dbReference>
<evidence type="ECO:0000313" key="1">
    <source>
        <dbReference type="EMBL" id="KKK66322.1"/>
    </source>
</evidence>
<gene>
    <name evidence="1" type="ORF">LCGC14_2965260</name>
</gene>
<accession>A0A0F8XAZ3</accession>
<comment type="caution">
    <text evidence="1">The sequence shown here is derived from an EMBL/GenBank/DDBJ whole genome shotgun (WGS) entry which is preliminary data.</text>
</comment>
<dbReference type="AlphaFoldDB" id="A0A0F8XAZ3"/>
<reference evidence="1" key="1">
    <citation type="journal article" date="2015" name="Nature">
        <title>Complex archaea that bridge the gap between prokaryotes and eukaryotes.</title>
        <authorList>
            <person name="Spang A."/>
            <person name="Saw J.H."/>
            <person name="Jorgensen S.L."/>
            <person name="Zaremba-Niedzwiedzka K."/>
            <person name="Martijn J."/>
            <person name="Lind A.E."/>
            <person name="van Eijk R."/>
            <person name="Schleper C."/>
            <person name="Guy L."/>
            <person name="Ettema T.J."/>
        </authorList>
    </citation>
    <scope>NUCLEOTIDE SEQUENCE</scope>
</reference>
<organism evidence="1">
    <name type="scientific">marine sediment metagenome</name>
    <dbReference type="NCBI Taxonomy" id="412755"/>
    <lineage>
        <taxon>unclassified sequences</taxon>
        <taxon>metagenomes</taxon>
        <taxon>ecological metagenomes</taxon>
    </lineage>
</organism>
<dbReference type="EMBL" id="LAZR01060131">
    <property type="protein sequence ID" value="KKK66322.1"/>
    <property type="molecule type" value="Genomic_DNA"/>
</dbReference>